<evidence type="ECO:0000256" key="5">
    <source>
        <dbReference type="SAM" id="MobiDB-lite"/>
    </source>
</evidence>
<feature type="transmembrane region" description="Helical" evidence="6">
    <location>
        <begin position="39"/>
        <end position="58"/>
    </location>
</feature>
<dbReference type="Proteomes" id="UP000183263">
    <property type="component" value="Unassembled WGS sequence"/>
</dbReference>
<evidence type="ECO:0000256" key="1">
    <source>
        <dbReference type="ARBA" id="ARBA00004141"/>
    </source>
</evidence>
<dbReference type="GO" id="GO:0016020">
    <property type="term" value="C:membrane"/>
    <property type="evidence" value="ECO:0007669"/>
    <property type="project" value="UniProtKB-SubCell"/>
</dbReference>
<feature type="transmembrane region" description="Helical" evidence="6">
    <location>
        <begin position="70"/>
        <end position="90"/>
    </location>
</feature>
<sequence>MMRADWLVVPEWFMVIGALLFVLGATRLLLTEDLVRRIVALNVSGIGTLLILVGLAAYDPDTEPDPVLHALVLTGIVITVSVTGLALVLVRTIERAESAPGSDGTSGGGRDDAPDEWGAGR</sequence>
<keyword evidence="2 6" id="KW-0812">Transmembrane</keyword>
<evidence type="ECO:0000313" key="7">
    <source>
        <dbReference type="EMBL" id="SDH18554.1"/>
    </source>
</evidence>
<dbReference type="AlphaFoldDB" id="A0A1G8AC64"/>
<evidence type="ECO:0000313" key="8">
    <source>
        <dbReference type="Proteomes" id="UP000183263"/>
    </source>
</evidence>
<name>A0A1G8AC64_9NOCA</name>
<evidence type="ECO:0000256" key="4">
    <source>
        <dbReference type="ARBA" id="ARBA00023136"/>
    </source>
</evidence>
<evidence type="ECO:0000256" key="3">
    <source>
        <dbReference type="ARBA" id="ARBA00022989"/>
    </source>
</evidence>
<organism evidence="7 8">
    <name type="scientific">Rhodococcus triatomae</name>
    <dbReference type="NCBI Taxonomy" id="300028"/>
    <lineage>
        <taxon>Bacteria</taxon>
        <taxon>Bacillati</taxon>
        <taxon>Actinomycetota</taxon>
        <taxon>Actinomycetes</taxon>
        <taxon>Mycobacteriales</taxon>
        <taxon>Nocardiaceae</taxon>
        <taxon>Rhodococcus</taxon>
    </lineage>
</organism>
<keyword evidence="3 6" id="KW-1133">Transmembrane helix</keyword>
<keyword evidence="8" id="KW-1185">Reference proteome</keyword>
<proteinExistence type="predicted"/>
<feature type="region of interest" description="Disordered" evidence="5">
    <location>
        <begin position="96"/>
        <end position="121"/>
    </location>
</feature>
<protein>
    <submittedName>
        <fullName evidence="7">Multicomponent Na+:H+ antiporter subunit C</fullName>
    </submittedName>
</protein>
<dbReference type="EMBL" id="FNDN01000001">
    <property type="protein sequence ID" value="SDH18554.1"/>
    <property type="molecule type" value="Genomic_DNA"/>
</dbReference>
<evidence type="ECO:0000256" key="6">
    <source>
        <dbReference type="SAM" id="Phobius"/>
    </source>
</evidence>
<evidence type="ECO:0000256" key="2">
    <source>
        <dbReference type="ARBA" id="ARBA00022692"/>
    </source>
</evidence>
<reference evidence="7 8" key="1">
    <citation type="submission" date="2016-10" db="EMBL/GenBank/DDBJ databases">
        <authorList>
            <person name="de Groot N.N."/>
        </authorList>
    </citation>
    <scope>NUCLEOTIDE SEQUENCE [LARGE SCALE GENOMIC DNA]</scope>
    <source>
        <strain evidence="7 8">DSM 44892</strain>
    </source>
</reference>
<accession>A0A1G8AC64</accession>
<gene>
    <name evidence="7" type="ORF">SAMN05444695_101384</name>
</gene>
<feature type="transmembrane region" description="Helical" evidence="6">
    <location>
        <begin position="12"/>
        <end position="30"/>
    </location>
</feature>
<dbReference type="Gene3D" id="1.10.287.3510">
    <property type="match status" value="1"/>
</dbReference>
<dbReference type="InterPro" id="IPR039428">
    <property type="entry name" value="NUOK/Mnh_C1-like"/>
</dbReference>
<comment type="subcellular location">
    <subcellularLocation>
        <location evidence="1">Membrane</location>
        <topology evidence="1">Multi-pass membrane protein</topology>
    </subcellularLocation>
</comment>
<keyword evidence="4 6" id="KW-0472">Membrane</keyword>
<dbReference type="RefSeq" id="WP_083342788.1">
    <property type="nucleotide sequence ID" value="NZ_CP048813.1"/>
</dbReference>
<dbReference type="Pfam" id="PF00420">
    <property type="entry name" value="Oxidored_q2"/>
    <property type="match status" value="1"/>
</dbReference>